<dbReference type="Proteomes" id="UP000825381">
    <property type="component" value="Chromosome"/>
</dbReference>
<sequence>MKNILVNILFASICISCHSQKSGSTDDSWSLQDEVKIADIIKNDIHCIVDLKNILDRINLTLSEDTPLFDTIKLRKGTSVGSKKIPFYYLHLSSNDVNKQMVRYVVKKDNALYLKNAKDDDNIYMQFYVTCEGVENCFPRLYYESENPAWICRENPTCIVNTDETNICSTSVTLF</sequence>
<name>A0ABX8VAK9_9FLAO</name>
<dbReference type="RefSeq" id="WP_220640006.1">
    <property type="nucleotide sequence ID" value="NZ_CP080429.1"/>
</dbReference>
<organism evidence="1 2">
    <name type="scientific">Flavobacterium litorale</name>
    <dbReference type="NCBI Taxonomy" id="2856519"/>
    <lineage>
        <taxon>Bacteria</taxon>
        <taxon>Pseudomonadati</taxon>
        <taxon>Bacteroidota</taxon>
        <taxon>Flavobacteriia</taxon>
        <taxon>Flavobacteriales</taxon>
        <taxon>Flavobacteriaceae</taxon>
        <taxon>Flavobacterium</taxon>
    </lineage>
</organism>
<accession>A0ABX8VAK9</accession>
<evidence type="ECO:0000313" key="1">
    <source>
        <dbReference type="EMBL" id="QYJ67661.1"/>
    </source>
</evidence>
<dbReference type="EMBL" id="CP080429">
    <property type="protein sequence ID" value="QYJ67661.1"/>
    <property type="molecule type" value="Genomic_DNA"/>
</dbReference>
<reference evidence="1 2" key="1">
    <citation type="submission" date="2021-07" db="EMBL/GenBank/DDBJ databases">
        <title>Flavobacterium WSW3-B6 sp.nov, isolated from seaweed.</title>
        <authorList>
            <person name="Muhammad N."/>
            <person name="Ho H."/>
            <person name="Lee Y.-J."/>
            <person name="Nguyen T."/>
            <person name="Ho J."/>
            <person name="Kim S.-G."/>
        </authorList>
    </citation>
    <scope>NUCLEOTIDE SEQUENCE [LARGE SCALE GENOMIC DNA]</scope>
    <source>
        <strain evidence="1 2">WSW3-B6</strain>
    </source>
</reference>
<gene>
    <name evidence="1" type="ORF">K1I41_08895</name>
</gene>
<evidence type="ECO:0000313" key="2">
    <source>
        <dbReference type="Proteomes" id="UP000825381"/>
    </source>
</evidence>
<keyword evidence="2" id="KW-1185">Reference proteome</keyword>
<proteinExistence type="predicted"/>
<protein>
    <submittedName>
        <fullName evidence="1">Uncharacterized protein</fullName>
    </submittedName>
</protein>